<dbReference type="GO" id="GO:0006979">
    <property type="term" value="P:response to oxidative stress"/>
    <property type="evidence" value="ECO:0007669"/>
    <property type="project" value="InterPro"/>
</dbReference>
<comment type="cofactor">
    <cofactor evidence="6">
        <name>Zn(2+)</name>
        <dbReference type="ChEBI" id="CHEBI:29105"/>
    </cofactor>
    <text evidence="6">Binds 1 zinc ion per subunit.</text>
</comment>
<dbReference type="EMBL" id="CAJNYD010000681">
    <property type="protein sequence ID" value="CAF3286970.1"/>
    <property type="molecule type" value="Genomic_DNA"/>
</dbReference>
<dbReference type="Gene3D" id="2.170.150.20">
    <property type="entry name" value="Peptide methionine sulfoxide reductase"/>
    <property type="match status" value="1"/>
</dbReference>
<evidence type="ECO:0000259" key="7">
    <source>
        <dbReference type="PROSITE" id="PS51790"/>
    </source>
</evidence>
<name>A0A817SE07_9BILA</name>
<dbReference type="Pfam" id="PF09619">
    <property type="entry name" value="YscW"/>
    <property type="match status" value="1"/>
</dbReference>
<keyword evidence="3 6" id="KW-0862">Zinc</keyword>
<organism evidence="8 9">
    <name type="scientific">Rotaria socialis</name>
    <dbReference type="NCBI Taxonomy" id="392032"/>
    <lineage>
        <taxon>Eukaryota</taxon>
        <taxon>Metazoa</taxon>
        <taxon>Spiralia</taxon>
        <taxon>Gnathifera</taxon>
        <taxon>Rotifera</taxon>
        <taxon>Eurotatoria</taxon>
        <taxon>Bdelloidea</taxon>
        <taxon>Philodinida</taxon>
        <taxon>Philodinidae</taxon>
        <taxon>Rotaria</taxon>
    </lineage>
</organism>
<evidence type="ECO:0000256" key="4">
    <source>
        <dbReference type="ARBA" id="ARBA00023002"/>
    </source>
</evidence>
<dbReference type="InterPro" id="IPR028427">
    <property type="entry name" value="Met_Sox_Rdtase_MsrB"/>
</dbReference>
<evidence type="ECO:0000256" key="1">
    <source>
        <dbReference type="ARBA" id="ARBA00007174"/>
    </source>
</evidence>
<dbReference type="GO" id="GO:0046872">
    <property type="term" value="F:metal ion binding"/>
    <property type="evidence" value="ECO:0007669"/>
    <property type="project" value="UniProtKB-KW"/>
</dbReference>
<dbReference type="EC" id="1.8.4.12" evidence="6"/>
<dbReference type="AlphaFoldDB" id="A0A817SE07"/>
<evidence type="ECO:0000256" key="5">
    <source>
        <dbReference type="ARBA" id="ARBA00048488"/>
    </source>
</evidence>
<evidence type="ECO:0000256" key="3">
    <source>
        <dbReference type="ARBA" id="ARBA00022833"/>
    </source>
</evidence>
<comment type="caution">
    <text evidence="8">The sequence shown here is derived from an EMBL/GenBank/DDBJ whole genome shotgun (WGS) entry which is preliminary data.</text>
</comment>
<dbReference type="Pfam" id="PF01641">
    <property type="entry name" value="SelR"/>
    <property type="match status" value="1"/>
</dbReference>
<dbReference type="GO" id="GO:0030091">
    <property type="term" value="P:protein repair"/>
    <property type="evidence" value="ECO:0007669"/>
    <property type="project" value="InterPro"/>
</dbReference>
<reference evidence="8" key="1">
    <citation type="submission" date="2021-02" db="EMBL/GenBank/DDBJ databases">
        <authorList>
            <person name="Nowell W R."/>
        </authorList>
    </citation>
    <scope>NUCLEOTIDE SEQUENCE</scope>
</reference>
<dbReference type="PANTHER" id="PTHR10173:SF52">
    <property type="entry name" value="METHIONINE-R-SULFOXIDE REDUCTASE B1"/>
    <property type="match status" value="1"/>
</dbReference>
<dbReference type="InterPro" id="IPR039366">
    <property type="entry name" value="Pilotin"/>
</dbReference>
<comment type="function">
    <text evidence="6">Methionine-sulfoxide reductase that specifically reduces methionine (R)-sulfoxide back to methionine. While in many cases methionine oxidation is the result of random oxidation following oxidative stress, methionine oxidation is also a post-translational modification that takes place on specific residues.</text>
</comment>
<evidence type="ECO:0000256" key="2">
    <source>
        <dbReference type="ARBA" id="ARBA00022723"/>
    </source>
</evidence>
<evidence type="ECO:0000256" key="6">
    <source>
        <dbReference type="RuleBase" id="RU365044"/>
    </source>
</evidence>
<sequence length="291" mass="33323">MDFNRVESFFHTMKHHPVVLYIFLGLFFNLTASRKQVNFLNESKRLTHAIIQGEVRGNGSLPIEDRNSHLLVELRLTRDDRPQSIARTKIKLHNNSATRSFILHFKLKYPLSKMNPHNSYVLSAKIRNGENKLVYIGDLPVPVTERKEEKAKHLIINVIETPAWHSNIAKLDLLAYKVTQLGGTEEAFTSELYTNKKPGIYTCVVCNSTLFSSKHKYNSGTGWPSFYQVAVEGNVATNVDRKYGMTRTEVHCDKCKAHLGHVFDDGPAPTYMRYCINGVTLQFYDDKNEMK</sequence>
<dbReference type="FunFam" id="2.170.150.20:FF:000001">
    <property type="entry name" value="Peptide methionine sulfoxide reductase MsrB"/>
    <property type="match status" value="1"/>
</dbReference>
<comment type="catalytic activity">
    <reaction evidence="5 6">
        <text>L-methionyl-[protein] + [thioredoxin]-disulfide + H2O = L-methionyl-(R)-S-oxide-[protein] + [thioredoxin]-dithiol</text>
        <dbReference type="Rhea" id="RHEA:24164"/>
        <dbReference type="Rhea" id="RHEA-COMP:10698"/>
        <dbReference type="Rhea" id="RHEA-COMP:10700"/>
        <dbReference type="Rhea" id="RHEA-COMP:12313"/>
        <dbReference type="Rhea" id="RHEA-COMP:12314"/>
        <dbReference type="ChEBI" id="CHEBI:15377"/>
        <dbReference type="ChEBI" id="CHEBI:16044"/>
        <dbReference type="ChEBI" id="CHEBI:29950"/>
        <dbReference type="ChEBI" id="CHEBI:45764"/>
        <dbReference type="ChEBI" id="CHEBI:50058"/>
        <dbReference type="EC" id="1.8.4.12"/>
    </reaction>
</comment>
<protein>
    <recommendedName>
        <fullName evidence="6">Peptide-methionine (R)-S-oxide reductase</fullName>
        <ecNumber evidence="6">1.8.4.12</ecNumber>
    </recommendedName>
</protein>
<evidence type="ECO:0000313" key="9">
    <source>
        <dbReference type="Proteomes" id="UP000663833"/>
    </source>
</evidence>
<evidence type="ECO:0000313" key="8">
    <source>
        <dbReference type="EMBL" id="CAF3286970.1"/>
    </source>
</evidence>
<proteinExistence type="inferred from homology"/>
<dbReference type="InterPro" id="IPR011057">
    <property type="entry name" value="Mss4-like_sf"/>
</dbReference>
<comment type="similarity">
    <text evidence="1 6">Belongs to the MsrB Met sulfoxide reductase family.</text>
</comment>
<dbReference type="SUPFAM" id="SSF51316">
    <property type="entry name" value="Mss4-like"/>
    <property type="match status" value="1"/>
</dbReference>
<gene>
    <name evidence="8" type="ORF">LUA448_LOCUS6921</name>
</gene>
<dbReference type="NCBIfam" id="TIGR00357">
    <property type="entry name" value="peptide-methionine (R)-S-oxide reductase MsrB"/>
    <property type="match status" value="1"/>
</dbReference>
<accession>A0A817SE07</accession>
<dbReference type="GO" id="GO:0033743">
    <property type="term" value="F:peptide-methionine (R)-S-oxide reductase activity"/>
    <property type="evidence" value="ECO:0007669"/>
    <property type="project" value="UniProtKB-EC"/>
</dbReference>
<keyword evidence="4 6" id="KW-0560">Oxidoreductase</keyword>
<dbReference type="GO" id="GO:0005737">
    <property type="term" value="C:cytoplasm"/>
    <property type="evidence" value="ECO:0007669"/>
    <property type="project" value="TreeGrafter"/>
</dbReference>
<dbReference type="PANTHER" id="PTHR10173">
    <property type="entry name" value="METHIONINE SULFOXIDE REDUCTASE"/>
    <property type="match status" value="1"/>
</dbReference>
<keyword evidence="2 6" id="KW-0479">Metal-binding</keyword>
<dbReference type="InterPro" id="IPR002579">
    <property type="entry name" value="Met_Sox_Rdtase_MsrB_dom"/>
</dbReference>
<dbReference type="PROSITE" id="PS51790">
    <property type="entry name" value="MSRB"/>
    <property type="match status" value="1"/>
</dbReference>
<feature type="domain" description="MsrB" evidence="7">
    <location>
        <begin position="164"/>
        <end position="286"/>
    </location>
</feature>
<dbReference type="Proteomes" id="UP000663833">
    <property type="component" value="Unassembled WGS sequence"/>
</dbReference>